<evidence type="ECO:0000313" key="3">
    <source>
        <dbReference type="Proteomes" id="UP000824540"/>
    </source>
</evidence>
<name>A0A8T2P606_9TELE</name>
<keyword evidence="3" id="KW-1185">Reference proteome</keyword>
<evidence type="ECO:0000313" key="2">
    <source>
        <dbReference type="EMBL" id="KAG9348943.1"/>
    </source>
</evidence>
<proteinExistence type="predicted"/>
<reference evidence="2" key="1">
    <citation type="thesis" date="2021" institute="BYU ScholarsArchive" country="Provo, UT, USA">
        <title>Applications of and Algorithms for Genome Assembly and Genomic Analyses with an Emphasis on Marine Teleosts.</title>
        <authorList>
            <person name="Pickett B.D."/>
        </authorList>
    </citation>
    <scope>NUCLEOTIDE SEQUENCE</scope>
    <source>
        <strain evidence="2">HI-2016</strain>
    </source>
</reference>
<dbReference type="Proteomes" id="UP000824540">
    <property type="component" value="Unassembled WGS sequence"/>
</dbReference>
<sequence length="118" mass="13265">MLDWYHNGGNVTVKRSGERPHSAPRLQNVERVYRPQTALGCAPTSHRGLQTQLPIAQAQSPHTRQARHAAHTKASLLRFLSNGVSISDRGKDLLQEWMLPETMSLFQTNADKQNQVLN</sequence>
<accession>A0A8T2P606</accession>
<dbReference type="AlphaFoldDB" id="A0A8T2P606"/>
<gene>
    <name evidence="2" type="ORF">JZ751_029260</name>
</gene>
<dbReference type="EMBL" id="JAFBMS010000010">
    <property type="protein sequence ID" value="KAG9348943.1"/>
    <property type="molecule type" value="Genomic_DNA"/>
</dbReference>
<comment type="caution">
    <text evidence="2">The sequence shown here is derived from an EMBL/GenBank/DDBJ whole genome shotgun (WGS) entry which is preliminary data.</text>
</comment>
<organism evidence="2 3">
    <name type="scientific">Albula glossodonta</name>
    <name type="common">roundjaw bonefish</name>
    <dbReference type="NCBI Taxonomy" id="121402"/>
    <lineage>
        <taxon>Eukaryota</taxon>
        <taxon>Metazoa</taxon>
        <taxon>Chordata</taxon>
        <taxon>Craniata</taxon>
        <taxon>Vertebrata</taxon>
        <taxon>Euteleostomi</taxon>
        <taxon>Actinopterygii</taxon>
        <taxon>Neopterygii</taxon>
        <taxon>Teleostei</taxon>
        <taxon>Albuliformes</taxon>
        <taxon>Albulidae</taxon>
        <taxon>Albula</taxon>
    </lineage>
</organism>
<feature type="non-terminal residue" evidence="2">
    <location>
        <position position="1"/>
    </location>
</feature>
<evidence type="ECO:0000256" key="1">
    <source>
        <dbReference type="SAM" id="MobiDB-lite"/>
    </source>
</evidence>
<feature type="region of interest" description="Disordered" evidence="1">
    <location>
        <begin position="1"/>
        <end position="22"/>
    </location>
</feature>
<protein>
    <submittedName>
        <fullName evidence="2">Uncharacterized protein</fullName>
    </submittedName>
</protein>